<dbReference type="InterPro" id="IPR003114">
    <property type="entry name" value="Phox_assoc"/>
</dbReference>
<dbReference type="STRING" id="75743.A0A401NWA7"/>
<evidence type="ECO:0000256" key="1">
    <source>
        <dbReference type="SAM" id="Phobius"/>
    </source>
</evidence>
<sequence length="783" mass="90346">MVSVRRALQELGLRLRFHLVRDIGRQYPVFCFIIVLLTLSTLLFNRYLHILMMFWSFLAGVVTFYCSLGPDTLLPNILFTIVRKPKQLEQQELFPQGHSCAVCGKVKCKRHKATLLLENYQPWLGLTISSKVDASLSEILELVIENFVHPWYRDLTDDEAFIDELRVTLHFFAAVLVRRAQKIDFPVLVNQKLLKAAMKHIEVISKARQKVKHSEYLQQAALEEYGPDLHLALRSRRDELLYLRKLTELLFPYILPPKATECRSLALLIQEILAGSVFLPSLDFLADPDTVNHLLLIFIDDSPPEPATEPPSPLVPFLQKYADARNKAQSALKLELKEIREQQDLLFWFMNFLKQEGAVHVLQFCFTVEEFNDRILRPELTEDEKQTLHQEVKKIYETYCLDESIDKIKFDPFIVEEIQQVAEGSYADVVKLQTMRCLFEAYEHVMNLLETVFTPMFCHSDEYFRYLLKGAESPTRNSKSNRGSNKRGESFGISRIGSKLKGVFKSTTMEGAMLPNYGLPAGDDDLVEEATVVSEDDLIEELAITPNAQRNLAAWKISIPYLDFYFDSKKEKVPVFCIEVDRNDEGSEGHESESCFVYRRYFEFYVLESKLTEFHGSFPDAQLPSKRLIGSKNFDFLNSKREEFQEYLQNLLKHPELSNSQLLADFLSPDGCESQFLEKILPDVNLGKIIKSVPGKLIKEKGQHLESFLAAFINSCEAPKPKPSRPELTILSPTSENNKKLFNDLYKNNANRSESTEKKYNQNYFMEMMTLDGIYDYLMYVGK</sequence>
<dbReference type="SMART" id="SM00315">
    <property type="entry name" value="RGS"/>
    <property type="match status" value="1"/>
</dbReference>
<dbReference type="GO" id="GO:0097352">
    <property type="term" value="P:autophagosome maturation"/>
    <property type="evidence" value="ECO:0007669"/>
    <property type="project" value="TreeGrafter"/>
</dbReference>
<protein>
    <recommendedName>
        <fullName evidence="7">PX domain-containing protein</fullName>
    </recommendedName>
</protein>
<name>A0A401NWA7_SCYTO</name>
<reference evidence="5 6" key="1">
    <citation type="journal article" date="2018" name="Nat. Ecol. Evol.">
        <title>Shark genomes provide insights into elasmobranch evolution and the origin of vertebrates.</title>
        <authorList>
            <person name="Hara Y"/>
            <person name="Yamaguchi K"/>
            <person name="Onimaru K"/>
            <person name="Kadota M"/>
            <person name="Koyanagi M"/>
            <person name="Keeley SD"/>
            <person name="Tatsumi K"/>
            <person name="Tanaka K"/>
            <person name="Motone F"/>
            <person name="Kageyama Y"/>
            <person name="Nozu R"/>
            <person name="Adachi N"/>
            <person name="Nishimura O"/>
            <person name="Nakagawa R"/>
            <person name="Tanegashima C"/>
            <person name="Kiyatake I"/>
            <person name="Matsumoto R"/>
            <person name="Murakumo K"/>
            <person name="Nishida K"/>
            <person name="Terakita A"/>
            <person name="Kuratani S"/>
            <person name="Sato K"/>
            <person name="Hyodo S Kuraku.S."/>
        </authorList>
    </citation>
    <scope>NUCLEOTIDE SEQUENCE [LARGE SCALE GENOMIC DNA]</scope>
</reference>
<feature type="domain" description="PXA" evidence="4">
    <location>
        <begin position="129"/>
        <end position="303"/>
    </location>
</feature>
<dbReference type="Gene3D" id="3.30.1520.10">
    <property type="entry name" value="Phox-like domain"/>
    <property type="match status" value="1"/>
</dbReference>
<evidence type="ECO:0000259" key="4">
    <source>
        <dbReference type="PROSITE" id="PS51207"/>
    </source>
</evidence>
<keyword evidence="6" id="KW-1185">Reference proteome</keyword>
<dbReference type="PROSITE" id="PS51207">
    <property type="entry name" value="PXA"/>
    <property type="match status" value="1"/>
</dbReference>
<dbReference type="Pfam" id="PF00787">
    <property type="entry name" value="PX"/>
    <property type="match status" value="1"/>
</dbReference>
<feature type="transmembrane region" description="Helical" evidence="1">
    <location>
        <begin position="27"/>
        <end position="44"/>
    </location>
</feature>
<keyword evidence="1" id="KW-0472">Membrane</keyword>
<dbReference type="Pfam" id="PF00615">
    <property type="entry name" value="RGS"/>
    <property type="match status" value="1"/>
</dbReference>
<evidence type="ECO:0000259" key="2">
    <source>
        <dbReference type="PROSITE" id="PS50132"/>
    </source>
</evidence>
<dbReference type="InterPro" id="IPR036871">
    <property type="entry name" value="PX_dom_sf"/>
</dbReference>
<keyword evidence="1" id="KW-1133">Transmembrane helix</keyword>
<dbReference type="CDD" id="cd06877">
    <property type="entry name" value="PX_SNX14"/>
    <property type="match status" value="1"/>
</dbReference>
<dbReference type="InterPro" id="IPR037436">
    <property type="entry name" value="SNX14_PX"/>
</dbReference>
<accession>A0A401NWA7</accession>
<dbReference type="OMA" id="MYVYVIS"/>
<feature type="domain" description="RGS" evidence="2">
    <location>
        <begin position="335"/>
        <end position="467"/>
    </location>
</feature>
<dbReference type="InterPro" id="IPR044926">
    <property type="entry name" value="RGS_subdomain_2"/>
</dbReference>
<dbReference type="InterPro" id="IPR037892">
    <property type="entry name" value="SNX14_RGS"/>
</dbReference>
<dbReference type="PANTHER" id="PTHR22775">
    <property type="entry name" value="SORTING NEXIN"/>
    <property type="match status" value="1"/>
</dbReference>
<dbReference type="PANTHER" id="PTHR22775:SF44">
    <property type="entry name" value="SORTING NEXIN-14"/>
    <property type="match status" value="1"/>
</dbReference>
<keyword evidence="1" id="KW-0812">Transmembrane</keyword>
<dbReference type="EMBL" id="BFAA01002819">
    <property type="protein sequence ID" value="GCB65165.1"/>
    <property type="molecule type" value="Genomic_DNA"/>
</dbReference>
<dbReference type="Pfam" id="PF02194">
    <property type="entry name" value="PXA"/>
    <property type="match status" value="1"/>
</dbReference>
<evidence type="ECO:0008006" key="7">
    <source>
        <dbReference type="Google" id="ProtNLM"/>
    </source>
</evidence>
<proteinExistence type="predicted"/>
<evidence type="ECO:0000313" key="5">
    <source>
        <dbReference type="EMBL" id="GCB65165.1"/>
    </source>
</evidence>
<dbReference type="Proteomes" id="UP000288216">
    <property type="component" value="Unassembled WGS sequence"/>
</dbReference>
<evidence type="ECO:0000259" key="3">
    <source>
        <dbReference type="PROSITE" id="PS50195"/>
    </source>
</evidence>
<feature type="domain" description="PX" evidence="3">
    <location>
        <begin position="554"/>
        <end position="674"/>
    </location>
</feature>
<dbReference type="GO" id="GO:0080025">
    <property type="term" value="F:phosphatidylinositol-3,5-bisphosphate binding"/>
    <property type="evidence" value="ECO:0007669"/>
    <property type="project" value="InterPro"/>
</dbReference>
<dbReference type="PROSITE" id="PS50132">
    <property type="entry name" value="RGS"/>
    <property type="match status" value="1"/>
</dbReference>
<dbReference type="SUPFAM" id="SSF64268">
    <property type="entry name" value="PX domain"/>
    <property type="match status" value="1"/>
</dbReference>
<dbReference type="InterPro" id="IPR001683">
    <property type="entry name" value="PX_dom"/>
</dbReference>
<evidence type="ECO:0000313" key="6">
    <source>
        <dbReference type="Proteomes" id="UP000288216"/>
    </source>
</evidence>
<dbReference type="SMART" id="SM00312">
    <property type="entry name" value="PX"/>
    <property type="match status" value="1"/>
</dbReference>
<dbReference type="SUPFAM" id="SSF48097">
    <property type="entry name" value="Regulator of G-protein signaling, RGS"/>
    <property type="match status" value="1"/>
</dbReference>
<dbReference type="Gene3D" id="1.10.167.10">
    <property type="entry name" value="Regulator of G-protein Signalling 4, domain 2"/>
    <property type="match status" value="1"/>
</dbReference>
<comment type="caution">
    <text evidence="5">The sequence shown here is derived from an EMBL/GenBank/DDBJ whole genome shotgun (WGS) entry which is preliminary data.</text>
</comment>
<dbReference type="SMART" id="SM00313">
    <property type="entry name" value="PXA"/>
    <property type="match status" value="1"/>
</dbReference>
<dbReference type="PROSITE" id="PS50195">
    <property type="entry name" value="PX"/>
    <property type="match status" value="1"/>
</dbReference>
<gene>
    <name evidence="5" type="ORF">scyTo_0007659</name>
</gene>
<dbReference type="InterPro" id="IPR016137">
    <property type="entry name" value="RGS"/>
</dbReference>
<dbReference type="InterPro" id="IPR036305">
    <property type="entry name" value="RGS_sf"/>
</dbReference>
<dbReference type="CDD" id="cd08722">
    <property type="entry name" value="RGS_SNX14"/>
    <property type="match status" value="1"/>
</dbReference>
<dbReference type="GO" id="GO:0005770">
    <property type="term" value="C:late endosome"/>
    <property type="evidence" value="ECO:0007669"/>
    <property type="project" value="TreeGrafter"/>
</dbReference>
<organism evidence="5 6">
    <name type="scientific">Scyliorhinus torazame</name>
    <name type="common">Cloudy catshark</name>
    <name type="synonym">Catulus torazame</name>
    <dbReference type="NCBI Taxonomy" id="75743"/>
    <lineage>
        <taxon>Eukaryota</taxon>
        <taxon>Metazoa</taxon>
        <taxon>Chordata</taxon>
        <taxon>Craniata</taxon>
        <taxon>Vertebrata</taxon>
        <taxon>Chondrichthyes</taxon>
        <taxon>Elasmobranchii</taxon>
        <taxon>Galeomorphii</taxon>
        <taxon>Galeoidea</taxon>
        <taxon>Carcharhiniformes</taxon>
        <taxon>Scyliorhinidae</taxon>
        <taxon>Scyliorhinus</taxon>
    </lineage>
</organism>
<dbReference type="OrthoDB" id="5957963at2759"/>
<dbReference type="AlphaFoldDB" id="A0A401NWA7"/>